<feature type="compositionally biased region" description="Polar residues" evidence="1">
    <location>
        <begin position="236"/>
        <end position="245"/>
    </location>
</feature>
<protein>
    <recommendedName>
        <fullName evidence="4">HAUS augmin-like complex subunit 3 N-terminal domain-containing protein</fullName>
    </recommendedName>
</protein>
<dbReference type="OrthoDB" id="5314201at2759"/>
<dbReference type="EMBL" id="NAJQ01000146">
    <property type="protein sequence ID" value="TKA77093.1"/>
    <property type="molecule type" value="Genomic_DNA"/>
</dbReference>
<dbReference type="Proteomes" id="UP000309340">
    <property type="component" value="Unassembled WGS sequence"/>
</dbReference>
<feature type="region of interest" description="Disordered" evidence="1">
    <location>
        <begin position="236"/>
        <end position="255"/>
    </location>
</feature>
<accession>A0A4U0XNR9</accession>
<evidence type="ECO:0000313" key="2">
    <source>
        <dbReference type="EMBL" id="TKA77093.1"/>
    </source>
</evidence>
<keyword evidence="3" id="KW-1185">Reference proteome</keyword>
<evidence type="ECO:0000256" key="1">
    <source>
        <dbReference type="SAM" id="MobiDB-lite"/>
    </source>
</evidence>
<feature type="compositionally biased region" description="Low complexity" evidence="1">
    <location>
        <begin position="366"/>
        <end position="378"/>
    </location>
</feature>
<organism evidence="2 3">
    <name type="scientific">Friedmanniomyces simplex</name>
    <dbReference type="NCBI Taxonomy" id="329884"/>
    <lineage>
        <taxon>Eukaryota</taxon>
        <taxon>Fungi</taxon>
        <taxon>Dikarya</taxon>
        <taxon>Ascomycota</taxon>
        <taxon>Pezizomycotina</taxon>
        <taxon>Dothideomycetes</taxon>
        <taxon>Dothideomycetidae</taxon>
        <taxon>Mycosphaerellales</taxon>
        <taxon>Teratosphaeriaceae</taxon>
        <taxon>Friedmanniomyces</taxon>
    </lineage>
</organism>
<sequence length="524" mass="58023">MAPSELQHLLRVLDERNIPLGHDDVAWAFDHHETKPMITSWVQEYLSKSTLLTKEELTFHTAYHDGLEGHTGQGFPGRPLSDSDFEAAITSLEASTTAIDKQCQLLETQKQALTELKARNAKQDGSTAARDRQKKLAREKAQLDFEVDELADALQSSLQASSKQIDVVVGGMPSNIDRIFEKDDRLLDGLQKMLPKLSDAGADHDVGEEVDRLCQALTALSAQEIRLRIDSTYRASAGSSASKPNGHTAETEQQQRSLRAELNELSQEIDSLATMAVDGQYRVPILRELTSTESETESDRKRWSEYVAATLQYLTARLVALDQYTQHLHAHKAALAELTSSFDTTARTKPAATATSQYTRHGTQQTSAASRPPATPSSGKGLKPLRLVQANFSEPQNPVAQVLRSFDIRVGDTSDTTKLAETLEQARKDRRTRLAQLRESTERTISDQPAETVVRADGNVRDLLQALYTHSTFGTVKLVDPEVEAGLARLEDQTQGLGEDMRALDVEAIARTVRERQREMLGQT</sequence>
<feature type="region of interest" description="Disordered" evidence="1">
    <location>
        <begin position="347"/>
        <end position="381"/>
    </location>
</feature>
<comment type="caution">
    <text evidence="2">The sequence shown here is derived from an EMBL/GenBank/DDBJ whole genome shotgun (WGS) entry which is preliminary data.</text>
</comment>
<dbReference type="AlphaFoldDB" id="A0A4U0XNR9"/>
<evidence type="ECO:0000313" key="3">
    <source>
        <dbReference type="Proteomes" id="UP000309340"/>
    </source>
</evidence>
<proteinExistence type="predicted"/>
<evidence type="ECO:0008006" key="4">
    <source>
        <dbReference type="Google" id="ProtNLM"/>
    </source>
</evidence>
<reference evidence="2 3" key="1">
    <citation type="submission" date="2017-03" db="EMBL/GenBank/DDBJ databases">
        <title>Genomes of endolithic fungi from Antarctica.</title>
        <authorList>
            <person name="Coleine C."/>
            <person name="Masonjones S."/>
            <person name="Stajich J.E."/>
        </authorList>
    </citation>
    <scope>NUCLEOTIDE SEQUENCE [LARGE SCALE GENOMIC DNA]</scope>
    <source>
        <strain evidence="2 3">CCFEE 5184</strain>
    </source>
</reference>
<gene>
    <name evidence="2" type="ORF">B0A55_03578</name>
</gene>
<name>A0A4U0XNR9_9PEZI</name>
<feature type="compositionally biased region" description="Polar residues" evidence="1">
    <location>
        <begin position="356"/>
        <end position="365"/>
    </location>
</feature>